<keyword evidence="15" id="KW-1185">Reference proteome</keyword>
<dbReference type="InterPro" id="IPR003661">
    <property type="entry name" value="HisK_dim/P_dom"/>
</dbReference>
<evidence type="ECO:0000256" key="3">
    <source>
        <dbReference type="ARBA" id="ARBA00012438"/>
    </source>
</evidence>
<evidence type="ECO:0000256" key="6">
    <source>
        <dbReference type="ARBA" id="ARBA00022692"/>
    </source>
</evidence>
<keyword evidence="8 11" id="KW-1133">Transmembrane helix</keyword>
<reference evidence="14" key="1">
    <citation type="submission" date="2022-08" db="EMBL/GenBank/DDBJ databases">
        <authorList>
            <person name="Vandamme P."/>
            <person name="Hettiarachchi A."/>
            <person name="Peeters C."/>
            <person name="Cnockaert M."/>
            <person name="Carlier A."/>
        </authorList>
    </citation>
    <scope>NUCLEOTIDE SEQUENCE</scope>
    <source>
        <strain evidence="14">LMG 31809</strain>
    </source>
</reference>
<dbReference type="InterPro" id="IPR003594">
    <property type="entry name" value="HATPase_dom"/>
</dbReference>
<evidence type="ECO:0000259" key="12">
    <source>
        <dbReference type="PROSITE" id="PS50109"/>
    </source>
</evidence>
<sequence>MQHSIRRTLLIWLLLPLITLLAGDGVNAYFTGLHIANTVYDRALYDSVLTLGVLVRSNDGEVSVDLPAVARRMLEVDPLDKVYYSVHSMDGETLAGTSALPALMDHMPTSAAPIYYDSLYNGQTIRIAAAKITPQGDGLQSVIVQVAETRKKRQVMTGEILRQSILPLAIYLILSLIVVLIAVKHALKPLQRISEAVDRRTAIDLQPLFVSNAPIEIRSLITAFNNLMKRFESSFALQKRFVANAAHQLRTPVAGMRAIIEAEIMDVPPEQVPPALAQLHHSILRTSRLVTQLLTLSRAEPGIPVTHVAVDMSAVLAATVQDHQNLASEKNITLTTTIESNLIVLADPVMLGEMISNLIDNAIRYSPQGTTIVIQLERTEKTVELKITDEGQGIHERERDKVFERFYRSSNTRQDGSGLGLAIVREIAEAHGAQVSLLPRGDKAGTVAMVELPLAPLKQATPRG</sequence>
<dbReference type="InterPro" id="IPR036890">
    <property type="entry name" value="HATPase_C_sf"/>
</dbReference>
<feature type="domain" description="HAMP" evidence="13">
    <location>
        <begin position="184"/>
        <end position="236"/>
    </location>
</feature>
<dbReference type="SUPFAM" id="SSF47384">
    <property type="entry name" value="Homodimeric domain of signal transducing histidine kinase"/>
    <property type="match status" value="1"/>
</dbReference>
<dbReference type="InterPro" id="IPR003660">
    <property type="entry name" value="HAMP_dom"/>
</dbReference>
<comment type="subcellular location">
    <subcellularLocation>
        <location evidence="2">Membrane</location>
    </subcellularLocation>
</comment>
<evidence type="ECO:0000256" key="11">
    <source>
        <dbReference type="SAM" id="Phobius"/>
    </source>
</evidence>
<evidence type="ECO:0000313" key="15">
    <source>
        <dbReference type="Proteomes" id="UP001141619"/>
    </source>
</evidence>
<dbReference type="PROSITE" id="PS50109">
    <property type="entry name" value="HIS_KIN"/>
    <property type="match status" value="1"/>
</dbReference>
<dbReference type="Gene3D" id="1.10.287.130">
    <property type="match status" value="1"/>
</dbReference>
<dbReference type="InterPro" id="IPR005467">
    <property type="entry name" value="His_kinase_dom"/>
</dbReference>
<dbReference type="PANTHER" id="PTHR45436:SF1">
    <property type="entry name" value="SENSOR PROTEIN QSEC"/>
    <property type="match status" value="1"/>
</dbReference>
<organism evidence="14 15">
    <name type="scientific">Govanella unica</name>
    <dbReference type="NCBI Taxonomy" id="2975056"/>
    <lineage>
        <taxon>Bacteria</taxon>
        <taxon>Pseudomonadati</taxon>
        <taxon>Pseudomonadota</taxon>
        <taxon>Alphaproteobacteria</taxon>
        <taxon>Emcibacterales</taxon>
        <taxon>Govanellaceae</taxon>
        <taxon>Govanella</taxon>
    </lineage>
</organism>
<protein>
    <recommendedName>
        <fullName evidence="3">histidine kinase</fullName>
        <ecNumber evidence="3">2.7.13.3</ecNumber>
    </recommendedName>
</protein>
<dbReference type="PROSITE" id="PS50885">
    <property type="entry name" value="HAMP"/>
    <property type="match status" value="1"/>
</dbReference>
<dbReference type="InterPro" id="IPR036097">
    <property type="entry name" value="HisK_dim/P_sf"/>
</dbReference>
<dbReference type="GO" id="GO:0005886">
    <property type="term" value="C:plasma membrane"/>
    <property type="evidence" value="ECO:0007669"/>
    <property type="project" value="TreeGrafter"/>
</dbReference>
<dbReference type="InterPro" id="IPR004358">
    <property type="entry name" value="Sig_transdc_His_kin-like_C"/>
</dbReference>
<dbReference type="EC" id="2.7.13.3" evidence="3"/>
<dbReference type="InterPro" id="IPR013727">
    <property type="entry name" value="2CSK_N"/>
</dbReference>
<reference evidence="14" key="2">
    <citation type="journal article" date="2023" name="Syst. Appl. Microbiol.">
        <title>Govania unica gen. nov., sp. nov., a rare biosphere bacterium that represents a novel family in the class Alphaproteobacteria.</title>
        <authorList>
            <person name="Vandamme P."/>
            <person name="Peeters C."/>
            <person name="Hettiarachchi A."/>
            <person name="Cnockaert M."/>
            <person name="Carlier A."/>
        </authorList>
    </citation>
    <scope>NUCLEOTIDE SEQUENCE</scope>
    <source>
        <strain evidence="14">LMG 31809</strain>
    </source>
</reference>
<dbReference type="InterPro" id="IPR050428">
    <property type="entry name" value="TCS_sensor_his_kinase"/>
</dbReference>
<dbReference type="RefSeq" id="WP_274944116.1">
    <property type="nucleotide sequence ID" value="NZ_JANWOI010000003.1"/>
</dbReference>
<evidence type="ECO:0000256" key="5">
    <source>
        <dbReference type="ARBA" id="ARBA00022679"/>
    </source>
</evidence>
<dbReference type="EMBL" id="JANWOI010000003">
    <property type="protein sequence ID" value="MDA5194413.1"/>
    <property type="molecule type" value="Genomic_DNA"/>
</dbReference>
<evidence type="ECO:0000256" key="7">
    <source>
        <dbReference type="ARBA" id="ARBA00022777"/>
    </source>
</evidence>
<keyword evidence="6 11" id="KW-0812">Transmembrane</keyword>
<dbReference type="GO" id="GO:0000155">
    <property type="term" value="F:phosphorelay sensor kinase activity"/>
    <property type="evidence" value="ECO:0007669"/>
    <property type="project" value="InterPro"/>
</dbReference>
<keyword evidence="4" id="KW-0597">Phosphoprotein</keyword>
<name>A0A9X3TZ10_9PROT</name>
<keyword evidence="5" id="KW-0808">Transferase</keyword>
<proteinExistence type="predicted"/>
<feature type="transmembrane region" description="Helical" evidence="11">
    <location>
        <begin position="165"/>
        <end position="183"/>
    </location>
</feature>
<evidence type="ECO:0000256" key="4">
    <source>
        <dbReference type="ARBA" id="ARBA00022553"/>
    </source>
</evidence>
<evidence type="ECO:0000256" key="1">
    <source>
        <dbReference type="ARBA" id="ARBA00000085"/>
    </source>
</evidence>
<accession>A0A9X3TZ10</accession>
<dbReference type="AlphaFoldDB" id="A0A9X3TZ10"/>
<feature type="domain" description="Histidine kinase" evidence="12">
    <location>
        <begin position="244"/>
        <end position="456"/>
    </location>
</feature>
<dbReference type="SMART" id="SM00387">
    <property type="entry name" value="HATPase_c"/>
    <property type="match status" value="1"/>
</dbReference>
<evidence type="ECO:0000259" key="13">
    <source>
        <dbReference type="PROSITE" id="PS50885"/>
    </source>
</evidence>
<evidence type="ECO:0000256" key="8">
    <source>
        <dbReference type="ARBA" id="ARBA00022989"/>
    </source>
</evidence>
<dbReference type="Pfam" id="PF00512">
    <property type="entry name" value="HisKA"/>
    <property type="match status" value="1"/>
</dbReference>
<evidence type="ECO:0000256" key="10">
    <source>
        <dbReference type="ARBA" id="ARBA00023136"/>
    </source>
</evidence>
<evidence type="ECO:0000256" key="9">
    <source>
        <dbReference type="ARBA" id="ARBA00023012"/>
    </source>
</evidence>
<dbReference type="Gene3D" id="3.30.565.10">
    <property type="entry name" value="Histidine kinase-like ATPase, C-terminal domain"/>
    <property type="match status" value="1"/>
</dbReference>
<keyword evidence="7 14" id="KW-0418">Kinase</keyword>
<dbReference type="Pfam" id="PF08521">
    <property type="entry name" value="2CSK_N"/>
    <property type="match status" value="1"/>
</dbReference>
<comment type="catalytic activity">
    <reaction evidence="1">
        <text>ATP + protein L-histidine = ADP + protein N-phospho-L-histidine.</text>
        <dbReference type="EC" id="2.7.13.3"/>
    </reaction>
</comment>
<gene>
    <name evidence="14" type="ORF">NYP16_10665</name>
</gene>
<comment type="caution">
    <text evidence="14">The sequence shown here is derived from an EMBL/GenBank/DDBJ whole genome shotgun (WGS) entry which is preliminary data.</text>
</comment>
<keyword evidence="9" id="KW-0902">Two-component regulatory system</keyword>
<dbReference type="Proteomes" id="UP001141619">
    <property type="component" value="Unassembled WGS sequence"/>
</dbReference>
<evidence type="ECO:0000256" key="2">
    <source>
        <dbReference type="ARBA" id="ARBA00004370"/>
    </source>
</evidence>
<dbReference type="PANTHER" id="PTHR45436">
    <property type="entry name" value="SENSOR HISTIDINE KINASE YKOH"/>
    <property type="match status" value="1"/>
</dbReference>
<dbReference type="PRINTS" id="PR00344">
    <property type="entry name" value="BCTRLSENSOR"/>
</dbReference>
<dbReference type="SUPFAM" id="SSF55874">
    <property type="entry name" value="ATPase domain of HSP90 chaperone/DNA topoisomerase II/histidine kinase"/>
    <property type="match status" value="1"/>
</dbReference>
<dbReference type="SMART" id="SM00388">
    <property type="entry name" value="HisKA"/>
    <property type="match status" value="1"/>
</dbReference>
<dbReference type="CDD" id="cd00075">
    <property type="entry name" value="HATPase"/>
    <property type="match status" value="1"/>
</dbReference>
<keyword evidence="10 11" id="KW-0472">Membrane</keyword>
<dbReference type="Pfam" id="PF02518">
    <property type="entry name" value="HATPase_c"/>
    <property type="match status" value="1"/>
</dbReference>
<evidence type="ECO:0000313" key="14">
    <source>
        <dbReference type="EMBL" id="MDA5194413.1"/>
    </source>
</evidence>
<dbReference type="FunFam" id="3.30.565.10:FF:000006">
    <property type="entry name" value="Sensor histidine kinase WalK"/>
    <property type="match status" value="1"/>
</dbReference>
<dbReference type="CDD" id="cd00082">
    <property type="entry name" value="HisKA"/>
    <property type="match status" value="1"/>
</dbReference>